<gene>
    <name evidence="2" type="ORF">ADUPG1_004401</name>
</gene>
<dbReference type="PANTHER" id="PTHR37984:SF5">
    <property type="entry name" value="PROTEIN NYNRIN-LIKE"/>
    <property type="match status" value="1"/>
</dbReference>
<protein>
    <recommendedName>
        <fullName evidence="1">Integrase zinc-binding domain-containing protein</fullName>
    </recommendedName>
</protein>
<comment type="caution">
    <text evidence="2">The sequence shown here is derived from an EMBL/GenBank/DDBJ whole genome shotgun (WGS) entry which is preliminary data.</text>
</comment>
<dbReference type="EMBL" id="BQXS01006535">
    <property type="protein sequence ID" value="GKT20357.1"/>
    <property type="molecule type" value="Genomic_DNA"/>
</dbReference>
<feature type="non-terminal residue" evidence="2">
    <location>
        <position position="1"/>
    </location>
</feature>
<reference evidence="2" key="1">
    <citation type="submission" date="2022-03" db="EMBL/GenBank/DDBJ databases">
        <title>Draft genome sequence of Aduncisulcus paluster, a free-living microaerophilic Fornicata.</title>
        <authorList>
            <person name="Yuyama I."/>
            <person name="Kume K."/>
            <person name="Tamura T."/>
            <person name="Inagaki Y."/>
            <person name="Hashimoto T."/>
        </authorList>
    </citation>
    <scope>NUCLEOTIDE SEQUENCE</scope>
    <source>
        <strain evidence="2">NY0171</strain>
    </source>
</reference>
<proteinExistence type="predicted"/>
<organism evidence="2 3">
    <name type="scientific">Aduncisulcus paluster</name>
    <dbReference type="NCBI Taxonomy" id="2918883"/>
    <lineage>
        <taxon>Eukaryota</taxon>
        <taxon>Metamonada</taxon>
        <taxon>Carpediemonas-like organisms</taxon>
        <taxon>Aduncisulcus</taxon>
    </lineage>
</organism>
<evidence type="ECO:0000259" key="1">
    <source>
        <dbReference type="Pfam" id="PF17921"/>
    </source>
</evidence>
<dbReference type="Gene3D" id="1.10.340.70">
    <property type="match status" value="1"/>
</dbReference>
<accession>A0ABQ5JZ56</accession>
<keyword evidence="3" id="KW-1185">Reference proteome</keyword>
<dbReference type="PANTHER" id="PTHR37984">
    <property type="entry name" value="PROTEIN CBG26694"/>
    <property type="match status" value="1"/>
</dbReference>
<sequence>LSDFTFDTVHIKGRKNQLADALSRLGHKVVKVKKIPNDEHDADLMRHRTNHVKASRKPLKESDDCPLVKIKGINDKTKEPVVRLAQVEEEEEKETDRKIITKRRHEKWLARLKTSQATYLTNTENLDKRNGLFVRRGEAIIPTEDKALVKQVLSEAHENAFAGHVGIGKMIDHLKDKKLYLRNAKDEARKHILKCGICQKMKARRLVKLMMKDTTVSTPFDTIAIDTVG</sequence>
<evidence type="ECO:0000313" key="3">
    <source>
        <dbReference type="Proteomes" id="UP001057375"/>
    </source>
</evidence>
<name>A0ABQ5JZ56_9EUKA</name>
<evidence type="ECO:0000313" key="2">
    <source>
        <dbReference type="EMBL" id="GKT20357.1"/>
    </source>
</evidence>
<dbReference type="Proteomes" id="UP001057375">
    <property type="component" value="Unassembled WGS sequence"/>
</dbReference>
<feature type="non-terminal residue" evidence="2">
    <location>
        <position position="229"/>
    </location>
</feature>
<dbReference type="Pfam" id="PF17921">
    <property type="entry name" value="Integrase_H2C2"/>
    <property type="match status" value="1"/>
</dbReference>
<dbReference type="InterPro" id="IPR041588">
    <property type="entry name" value="Integrase_H2C2"/>
</dbReference>
<dbReference type="InterPro" id="IPR050951">
    <property type="entry name" value="Retrovirus_Pol_polyprotein"/>
</dbReference>
<feature type="domain" description="Integrase zinc-binding" evidence="1">
    <location>
        <begin position="145"/>
        <end position="204"/>
    </location>
</feature>